<dbReference type="GO" id="GO:0005680">
    <property type="term" value="C:anaphase-promoting complex"/>
    <property type="evidence" value="ECO:0007669"/>
    <property type="project" value="TreeGrafter"/>
</dbReference>
<feature type="compositionally biased region" description="Low complexity" evidence="4">
    <location>
        <begin position="301"/>
        <end position="323"/>
    </location>
</feature>
<feature type="region of interest" description="Disordered" evidence="4">
    <location>
        <begin position="287"/>
        <end position="328"/>
    </location>
</feature>
<evidence type="ECO:0000256" key="4">
    <source>
        <dbReference type="SAM" id="MobiDB-lite"/>
    </source>
</evidence>
<dbReference type="InterPro" id="IPR011990">
    <property type="entry name" value="TPR-like_helical_dom_sf"/>
</dbReference>
<keyword evidence="1 3" id="KW-0802">TPR repeat</keyword>
<evidence type="ECO:0000313" key="5">
    <source>
        <dbReference type="EMBL" id="WFD21205.1"/>
    </source>
</evidence>
<feature type="compositionally biased region" description="Low complexity" evidence="4">
    <location>
        <begin position="40"/>
        <end position="51"/>
    </location>
</feature>
<dbReference type="GO" id="GO:0051301">
    <property type="term" value="P:cell division"/>
    <property type="evidence" value="ECO:0007669"/>
    <property type="project" value="TreeGrafter"/>
</dbReference>
<dbReference type="Proteomes" id="UP001220961">
    <property type="component" value="Chromosome 8"/>
</dbReference>
<dbReference type="GO" id="GO:0007091">
    <property type="term" value="P:metaphase/anaphase transition of mitotic cell cycle"/>
    <property type="evidence" value="ECO:0007669"/>
    <property type="project" value="TreeGrafter"/>
</dbReference>
<protein>
    <submittedName>
        <fullName evidence="5">Anaphase-promoting complex subunit cdc27</fullName>
    </submittedName>
</protein>
<dbReference type="PANTHER" id="PTHR12558:SF13">
    <property type="entry name" value="CELL DIVISION CYCLE PROTEIN 27 HOMOLOG"/>
    <property type="match status" value="1"/>
</dbReference>
<evidence type="ECO:0000313" key="6">
    <source>
        <dbReference type="Proteomes" id="UP001220961"/>
    </source>
</evidence>
<keyword evidence="6" id="KW-1185">Reference proteome</keyword>
<feature type="repeat" description="TPR" evidence="3">
    <location>
        <begin position="594"/>
        <end position="627"/>
    </location>
</feature>
<dbReference type="PANTHER" id="PTHR12558">
    <property type="entry name" value="CELL DIVISION CYCLE 16,23,27"/>
    <property type="match status" value="1"/>
</dbReference>
<name>A0AAF0J1N3_9BASI</name>
<accession>A0AAF0J1N3</accession>
<dbReference type="GO" id="GO:0031145">
    <property type="term" value="P:anaphase-promoting complex-dependent catabolic process"/>
    <property type="evidence" value="ECO:0007669"/>
    <property type="project" value="TreeGrafter"/>
</dbReference>
<dbReference type="GO" id="GO:0005737">
    <property type="term" value="C:cytoplasm"/>
    <property type="evidence" value="ECO:0007669"/>
    <property type="project" value="TreeGrafter"/>
</dbReference>
<dbReference type="Pfam" id="PF13181">
    <property type="entry name" value="TPR_8"/>
    <property type="match status" value="1"/>
</dbReference>
<dbReference type="Gene3D" id="1.25.40.10">
    <property type="entry name" value="Tetratricopeptide repeat domain"/>
    <property type="match status" value="4"/>
</dbReference>
<dbReference type="AlphaFoldDB" id="A0AAF0J1N3"/>
<dbReference type="SMART" id="SM00028">
    <property type="entry name" value="TPR"/>
    <property type="match status" value="6"/>
</dbReference>
<evidence type="ECO:0000256" key="2">
    <source>
        <dbReference type="ARBA" id="ARBA00038210"/>
    </source>
</evidence>
<reference evidence="5" key="1">
    <citation type="submission" date="2023-03" db="EMBL/GenBank/DDBJ databases">
        <title>Mating type loci evolution in Malassezia.</title>
        <authorList>
            <person name="Coelho M.A."/>
        </authorList>
    </citation>
    <scope>NUCLEOTIDE SEQUENCE</scope>
    <source>
        <strain evidence="5">CBS 10434</strain>
    </source>
</reference>
<dbReference type="InterPro" id="IPR019734">
    <property type="entry name" value="TPR_rpt"/>
</dbReference>
<feature type="repeat" description="TPR" evidence="3">
    <location>
        <begin position="223"/>
        <end position="256"/>
    </location>
</feature>
<dbReference type="PROSITE" id="PS50005">
    <property type="entry name" value="TPR"/>
    <property type="match status" value="4"/>
</dbReference>
<dbReference type="GO" id="GO:0016567">
    <property type="term" value="P:protein ubiquitination"/>
    <property type="evidence" value="ECO:0007669"/>
    <property type="project" value="TreeGrafter"/>
</dbReference>
<proteinExistence type="inferred from homology"/>
<dbReference type="EMBL" id="CP119915">
    <property type="protein sequence ID" value="WFD21205.1"/>
    <property type="molecule type" value="Genomic_DNA"/>
</dbReference>
<feature type="region of interest" description="Disordered" evidence="4">
    <location>
        <begin position="1"/>
        <end position="58"/>
    </location>
</feature>
<gene>
    <name evidence="5" type="primary">CDC27</name>
    <name evidence="5" type="ORF">MCAP1_003466</name>
</gene>
<evidence type="ECO:0000256" key="3">
    <source>
        <dbReference type="PROSITE-ProRule" id="PRU00339"/>
    </source>
</evidence>
<feature type="repeat" description="TPR" evidence="3">
    <location>
        <begin position="560"/>
        <end position="593"/>
    </location>
</feature>
<dbReference type="Pfam" id="PF13432">
    <property type="entry name" value="TPR_16"/>
    <property type="match status" value="3"/>
</dbReference>
<feature type="compositionally biased region" description="Polar residues" evidence="4">
    <location>
        <begin position="1"/>
        <end position="19"/>
    </location>
</feature>
<organism evidence="5 6">
    <name type="scientific">Malassezia caprae</name>
    <dbReference type="NCBI Taxonomy" id="1381934"/>
    <lineage>
        <taxon>Eukaryota</taxon>
        <taxon>Fungi</taxon>
        <taxon>Dikarya</taxon>
        <taxon>Basidiomycota</taxon>
        <taxon>Ustilaginomycotina</taxon>
        <taxon>Malasseziomycetes</taxon>
        <taxon>Malasseziales</taxon>
        <taxon>Malasseziaceae</taxon>
        <taxon>Malassezia</taxon>
    </lineage>
</organism>
<comment type="similarity">
    <text evidence="2">Belongs to the APC3/CDC27 family.</text>
</comment>
<feature type="repeat" description="TPR" evidence="3">
    <location>
        <begin position="424"/>
        <end position="457"/>
    </location>
</feature>
<dbReference type="SUPFAM" id="SSF48452">
    <property type="entry name" value="TPR-like"/>
    <property type="match status" value="3"/>
</dbReference>
<sequence>MRSATPSTRGASSAGTRTRTAVRAPSTQRAAPRTQPPAAAPHAEAPEAAPASRETPDEADTQVVAMLVALAESYLHVTDDAQSSSAALSLTPDMASATLYASLAVALDAACVPARRLLAMCYLMGGAALLFPFAPSSFADARARGYEAREPSRACALSAIHVLQQGPHATFLDPGSARVYASACRVLGRFQEAHDALQYTMEHGTKRKASEGTLPPARQVYASQVYTHMGRMAMKQAQYAEAAAHLQRAREKDPFNWSAWTALCDMGMAPHADTSFVLPGMRTDAPDAPGAKRVRPEPAVRRTTPRAAALRSGMARDGAAPRGPSRPRARMWWRTTGRQPRATCGAPRALRRRARCARPPLSRPRARTPSLRPAARVPEADVLLLVQELGDAYRHLRLYEGAAAVAQLCASVKEGPTRRAFRTAGVYCLLGRALHDMTEYADAEAYFSRARALEPSLLMHMDIYSLVLFQLHREVALSALAQDLLALDPRSAVAHMAAGNTWSLQHQHDAAYQCFQQATLVAPECAYAYTLAGYEALELDQPVRAVRLFRCARRCDRRHWNALAGLGQVYLRQGQPARASEAYAQAFLINRGNAVLLDLLGWALEQTGDSDGALAVYQRAISMQPKAAMTRLKKAQLLLRTVHAAEQDGDALSARERAQRRQAAHAELLRVCALAPAEPRVHLMLARSYMRLGGGRFSAGEGGGVPATPPGDAPGTVQLPHAFHAEIAQHLAAAVDLDPRYVREVSAMGDVPKMALHGMGGVIAEDER</sequence>
<evidence type="ECO:0000256" key="1">
    <source>
        <dbReference type="ARBA" id="ARBA00022803"/>
    </source>
</evidence>